<dbReference type="Gene3D" id="3.30.160.150">
    <property type="entry name" value="Lipoprotein like domain"/>
    <property type="match status" value="1"/>
</dbReference>
<dbReference type="RefSeq" id="WP_069689073.1">
    <property type="nucleotide sequence ID" value="NZ_CP017147.1"/>
</dbReference>
<organism evidence="1 2">
    <name type="scientific">Bosea vaviloviae</name>
    <dbReference type="NCBI Taxonomy" id="1526658"/>
    <lineage>
        <taxon>Bacteria</taxon>
        <taxon>Pseudomonadati</taxon>
        <taxon>Pseudomonadota</taxon>
        <taxon>Alphaproteobacteria</taxon>
        <taxon>Hyphomicrobiales</taxon>
        <taxon>Boseaceae</taxon>
        <taxon>Bosea</taxon>
    </lineage>
</organism>
<gene>
    <name evidence="1" type="ORF">BHK69_04570</name>
</gene>
<evidence type="ECO:0000313" key="1">
    <source>
        <dbReference type="EMBL" id="AOO79851.1"/>
    </source>
</evidence>
<dbReference type="Proteomes" id="UP000094969">
    <property type="component" value="Chromosome"/>
</dbReference>
<reference evidence="1 2" key="1">
    <citation type="journal article" date="2015" name="Antonie Van Leeuwenhoek">
        <title>Bosea vaviloviae sp. nov., a new species of slow-growing rhizobia isolated from nodules of the relict species Vavilovia formosa (Stev.) Fed.</title>
        <authorList>
            <person name="Safronova V.I."/>
            <person name="Kuznetsova I.G."/>
            <person name="Sazanova A.L."/>
            <person name="Kimeklis A.K."/>
            <person name="Belimov A.A."/>
            <person name="Andronov E.E."/>
            <person name="Pinaev A.G."/>
            <person name="Chizhevskaya E.P."/>
            <person name="Pukhaev A.R."/>
            <person name="Popov K.P."/>
            <person name="Willems A."/>
            <person name="Tikhonovich I.A."/>
        </authorList>
    </citation>
    <scope>NUCLEOTIDE SEQUENCE [LARGE SCALE GENOMIC DNA]</scope>
    <source>
        <strain evidence="1 2">Vaf18</strain>
    </source>
</reference>
<dbReference type="STRING" id="1526658.BHK69_04570"/>
<accession>A0A1D7TXK4</accession>
<dbReference type="AlphaFoldDB" id="A0A1D7TXK4"/>
<dbReference type="GO" id="GO:0019867">
    <property type="term" value="C:outer membrane"/>
    <property type="evidence" value="ECO:0007669"/>
    <property type="project" value="InterPro"/>
</dbReference>
<keyword evidence="2" id="KW-1185">Reference proteome</keyword>
<protein>
    <recommendedName>
        <fullName evidence="3">LPS-assembly lipoprotein</fullName>
    </recommendedName>
</protein>
<dbReference type="EMBL" id="CP017147">
    <property type="protein sequence ID" value="AOO79851.1"/>
    <property type="molecule type" value="Genomic_DNA"/>
</dbReference>
<evidence type="ECO:0008006" key="3">
    <source>
        <dbReference type="Google" id="ProtNLM"/>
    </source>
</evidence>
<name>A0A1D7TXK4_9HYPH</name>
<dbReference type="KEGG" id="bvv:BHK69_04570"/>
<sequence length="187" mass="19851">MSSPEVQNRPLSQPIPTRRMMLAATLLATAFAGGCLQPLYSENTTSTVGGSVRSALKSVEIPQISGLTGHYLRNELAFELDGGGEPDVQKRLRFEAKTSESIEVVTVDYNTGRADSAVLIATATWTVKRIGGAGETVSSGTNVVRAPYERSSQRFATVRAARDAQIRAAKSLAQLIKGQLAADLVSG</sequence>
<dbReference type="OrthoDB" id="7678210at2"/>
<evidence type="ECO:0000313" key="2">
    <source>
        <dbReference type="Proteomes" id="UP000094969"/>
    </source>
</evidence>
<proteinExistence type="predicted"/>
<dbReference type="GO" id="GO:0043165">
    <property type="term" value="P:Gram-negative-bacterium-type cell outer membrane assembly"/>
    <property type="evidence" value="ECO:0007669"/>
    <property type="project" value="InterPro"/>
</dbReference>